<comment type="similarity">
    <text evidence="11">Belongs to the amiloride-sensitive sodium channel (TC 1.A.6) family.</text>
</comment>
<keyword evidence="2 11" id="KW-0813">Transport</keyword>
<organism evidence="13 14">
    <name type="scientific">Brachionus plicatilis</name>
    <name type="common">Marine rotifer</name>
    <name type="synonym">Brachionus muelleri</name>
    <dbReference type="NCBI Taxonomy" id="10195"/>
    <lineage>
        <taxon>Eukaryota</taxon>
        <taxon>Metazoa</taxon>
        <taxon>Spiralia</taxon>
        <taxon>Gnathifera</taxon>
        <taxon>Rotifera</taxon>
        <taxon>Eurotatoria</taxon>
        <taxon>Monogononta</taxon>
        <taxon>Pseudotrocha</taxon>
        <taxon>Ploima</taxon>
        <taxon>Brachionidae</taxon>
        <taxon>Brachionus</taxon>
    </lineage>
</organism>
<evidence type="ECO:0000256" key="2">
    <source>
        <dbReference type="ARBA" id="ARBA00022448"/>
    </source>
</evidence>
<dbReference type="GO" id="GO:0005886">
    <property type="term" value="C:plasma membrane"/>
    <property type="evidence" value="ECO:0007669"/>
    <property type="project" value="TreeGrafter"/>
</dbReference>
<dbReference type="Gene3D" id="2.60.470.10">
    <property type="entry name" value="Acid-sensing ion channels like domains"/>
    <property type="match status" value="1"/>
</dbReference>
<sequence>MDLKKSLTLSDRIRKAVVDVVLSSTGHGFPNIIRSNNFFIKFMWIFFTILSSSFCIFLITESILSYFKYEVTTKTRVINEIMAIFPTVTVCNMNYFTSIYSLKFIEAFKSEMNAKINPLSTLFETIAKMHSKEEKFTFLKENYGDSLDKLVVYCQYNYEDCNLTDFKFFLHPNYGNCYQFNSGFDSHGKKNDLKYAMTTERLSGLRLILNISVTQKLKFMNPSTGAVIFIHNHTTYPMMVDTITLAPKTETSISLSRTFYESKQKPYSNCDAKTNDMNSYNSEYYKLVHENTKAYGQTLCIHQCIQKFFIENCDCFVADYPCFYNSMPCNLTTWQNCIGIAFQYIKKGDYLNQECEQKCPLECQRMWFDKTVSTNEFSNSMYEDFLQEYDGSDSIYFNQSFDSKDFAVVNVYYGNLGFISVSESPTTDVVGLLSNIGGVAGLFLGISLLTFVEILEIIINIIFVLKNRKINIVD</sequence>
<dbReference type="PRINTS" id="PR01078">
    <property type="entry name" value="AMINACHANNEL"/>
</dbReference>
<protein>
    <submittedName>
        <fullName evidence="13">Amiloride-sensitive sodium channel subunit beta</fullName>
    </submittedName>
</protein>
<keyword evidence="14" id="KW-1185">Reference proteome</keyword>
<keyword evidence="6" id="KW-0915">Sodium</keyword>
<dbReference type="AlphaFoldDB" id="A0A3M7SFH8"/>
<keyword evidence="3 11" id="KW-0894">Sodium channel</keyword>
<evidence type="ECO:0000256" key="1">
    <source>
        <dbReference type="ARBA" id="ARBA00004141"/>
    </source>
</evidence>
<dbReference type="InterPro" id="IPR001873">
    <property type="entry name" value="ENaC"/>
</dbReference>
<evidence type="ECO:0000256" key="10">
    <source>
        <dbReference type="ARBA" id="ARBA00023303"/>
    </source>
</evidence>
<dbReference type="Gene3D" id="1.10.287.770">
    <property type="entry name" value="YojJ-like"/>
    <property type="match status" value="1"/>
</dbReference>
<evidence type="ECO:0000256" key="8">
    <source>
        <dbReference type="ARBA" id="ARBA00023136"/>
    </source>
</evidence>
<evidence type="ECO:0000256" key="9">
    <source>
        <dbReference type="ARBA" id="ARBA00023201"/>
    </source>
</evidence>
<reference evidence="13 14" key="1">
    <citation type="journal article" date="2018" name="Sci. Rep.">
        <title>Genomic signatures of local adaptation to the degree of environmental predictability in rotifers.</title>
        <authorList>
            <person name="Franch-Gras L."/>
            <person name="Hahn C."/>
            <person name="Garcia-Roger E.M."/>
            <person name="Carmona M.J."/>
            <person name="Serra M."/>
            <person name="Gomez A."/>
        </authorList>
    </citation>
    <scope>NUCLEOTIDE SEQUENCE [LARGE SCALE GENOMIC DNA]</scope>
    <source>
        <strain evidence="13">HYR1</strain>
    </source>
</reference>
<evidence type="ECO:0000256" key="6">
    <source>
        <dbReference type="ARBA" id="ARBA00023053"/>
    </source>
</evidence>
<gene>
    <name evidence="13" type="ORF">BpHYR1_013442</name>
</gene>
<evidence type="ECO:0000256" key="12">
    <source>
        <dbReference type="SAM" id="Phobius"/>
    </source>
</evidence>
<keyword evidence="9 11" id="KW-0739">Sodium transport</keyword>
<dbReference type="GO" id="GO:0015280">
    <property type="term" value="F:ligand-gated sodium channel activity"/>
    <property type="evidence" value="ECO:0007669"/>
    <property type="project" value="TreeGrafter"/>
</dbReference>
<keyword evidence="7 11" id="KW-0406">Ion transport</keyword>
<evidence type="ECO:0000313" key="13">
    <source>
        <dbReference type="EMBL" id="RNA34522.1"/>
    </source>
</evidence>
<evidence type="ECO:0000256" key="11">
    <source>
        <dbReference type="RuleBase" id="RU000679"/>
    </source>
</evidence>
<dbReference type="EMBL" id="REGN01001460">
    <property type="protein sequence ID" value="RNA34522.1"/>
    <property type="molecule type" value="Genomic_DNA"/>
</dbReference>
<keyword evidence="4 11" id="KW-0812">Transmembrane</keyword>
<evidence type="ECO:0000256" key="4">
    <source>
        <dbReference type="ARBA" id="ARBA00022692"/>
    </source>
</evidence>
<comment type="caution">
    <text evidence="13">The sequence shown here is derived from an EMBL/GenBank/DDBJ whole genome shotgun (WGS) entry which is preliminary data.</text>
</comment>
<keyword evidence="5 12" id="KW-1133">Transmembrane helix</keyword>
<feature type="transmembrane region" description="Helical" evidence="12">
    <location>
        <begin position="42"/>
        <end position="67"/>
    </location>
</feature>
<evidence type="ECO:0000313" key="14">
    <source>
        <dbReference type="Proteomes" id="UP000276133"/>
    </source>
</evidence>
<dbReference type="PANTHER" id="PTHR11690">
    <property type="entry name" value="AMILORIDE-SENSITIVE SODIUM CHANNEL-RELATED"/>
    <property type="match status" value="1"/>
</dbReference>
<name>A0A3M7SFH8_BRAPC</name>
<accession>A0A3M7SFH8</accession>
<evidence type="ECO:0000256" key="7">
    <source>
        <dbReference type="ARBA" id="ARBA00023065"/>
    </source>
</evidence>
<feature type="transmembrane region" description="Helical" evidence="12">
    <location>
        <begin position="442"/>
        <end position="465"/>
    </location>
</feature>
<comment type="subcellular location">
    <subcellularLocation>
        <location evidence="1">Membrane</location>
        <topology evidence="1">Multi-pass membrane protein</topology>
    </subcellularLocation>
</comment>
<evidence type="ECO:0000256" key="3">
    <source>
        <dbReference type="ARBA" id="ARBA00022461"/>
    </source>
</evidence>
<dbReference type="Proteomes" id="UP000276133">
    <property type="component" value="Unassembled WGS sequence"/>
</dbReference>
<proteinExistence type="inferred from homology"/>
<dbReference type="OrthoDB" id="6021021at2759"/>
<keyword evidence="8 12" id="KW-0472">Membrane</keyword>
<keyword evidence="10 11" id="KW-0407">Ion channel</keyword>
<dbReference type="Pfam" id="PF00858">
    <property type="entry name" value="ASC"/>
    <property type="match status" value="1"/>
</dbReference>
<evidence type="ECO:0000256" key="5">
    <source>
        <dbReference type="ARBA" id="ARBA00022989"/>
    </source>
</evidence>
<dbReference type="PANTHER" id="PTHR11690:SF248">
    <property type="entry name" value="PICKPOCKET 17, ISOFORM A"/>
    <property type="match status" value="1"/>
</dbReference>